<feature type="transmembrane region" description="Helical" evidence="1">
    <location>
        <begin position="114"/>
        <end position="139"/>
    </location>
</feature>
<evidence type="ECO:0000313" key="2">
    <source>
        <dbReference type="EMBL" id="URA10221.1"/>
    </source>
</evidence>
<dbReference type="EMBL" id="CP073355">
    <property type="protein sequence ID" value="URA10221.1"/>
    <property type="molecule type" value="Genomic_DNA"/>
</dbReference>
<sequence length="185" mass="20409">MGLLSDIENFETLDEEKREFLLAYLVAVASLLSVIDGWLPKPLPLAKIGLANIVTLVLVMKKRYRIALLVAFLRVMVSHALGGTLITFGFWLSLSGSVFSSVVMGVTHRFFGKYLSLYGISLWGGWAHALAQGVMASVFLGWNRGVVLYVAFLMAIGVGTSLVIAWIADRYLQTQSEVDENHQDQ</sequence>
<keyword evidence="1" id="KW-0472">Membrane</keyword>
<gene>
    <name evidence="2" type="ORF">KDW03_12200</name>
</gene>
<proteinExistence type="predicted"/>
<dbReference type="KEGG" id="taqu:KDW03_12200"/>
<evidence type="ECO:0000256" key="1">
    <source>
        <dbReference type="SAM" id="Phobius"/>
    </source>
</evidence>
<dbReference type="RefSeq" id="WP_271435354.1">
    <property type="nucleotide sequence ID" value="NZ_CP073355.1"/>
</dbReference>
<dbReference type="InterPro" id="IPR010898">
    <property type="entry name" value="Hpre_diP_synth_I"/>
</dbReference>
<accession>A0AAX3BDC2</accession>
<evidence type="ECO:0000313" key="3">
    <source>
        <dbReference type="Proteomes" id="UP001056539"/>
    </source>
</evidence>
<feature type="transmembrane region" description="Helical" evidence="1">
    <location>
        <begin position="146"/>
        <end position="168"/>
    </location>
</feature>
<protein>
    <submittedName>
        <fullName evidence="2">Gx transporter family protein</fullName>
    </submittedName>
</protein>
<name>A0AAX3BDC2_9SPIR</name>
<keyword evidence="3" id="KW-1185">Reference proteome</keyword>
<feature type="transmembrane region" description="Helical" evidence="1">
    <location>
        <begin position="21"/>
        <end position="39"/>
    </location>
</feature>
<keyword evidence="1" id="KW-0812">Transmembrane</keyword>
<reference evidence="2" key="2">
    <citation type="submission" date="2022-06" db="EMBL/GenBank/DDBJ databases">
        <title>Thermospira aquatica gen. nov., sp. nov.</title>
        <authorList>
            <person name="Ben Ali Gam Z."/>
            <person name="Labat M."/>
        </authorList>
    </citation>
    <scope>NUCLEOTIDE SEQUENCE</scope>
    <source>
        <strain evidence="2">F1F22</strain>
    </source>
</reference>
<feature type="transmembrane region" description="Helical" evidence="1">
    <location>
        <begin position="45"/>
        <end position="60"/>
    </location>
</feature>
<dbReference type="PIRSF" id="PIRSF027391">
    <property type="entry name" value="Hpre_diP_synt_I"/>
    <property type="match status" value="1"/>
</dbReference>
<dbReference type="Pfam" id="PF07456">
    <property type="entry name" value="Hpre_diP_synt_I"/>
    <property type="match status" value="1"/>
</dbReference>
<organism evidence="2 3">
    <name type="scientific">Thermospira aquatica</name>
    <dbReference type="NCBI Taxonomy" id="2828656"/>
    <lineage>
        <taxon>Bacteria</taxon>
        <taxon>Pseudomonadati</taxon>
        <taxon>Spirochaetota</taxon>
        <taxon>Spirochaetia</taxon>
        <taxon>Brevinematales</taxon>
        <taxon>Thermospiraceae</taxon>
        <taxon>Thermospira</taxon>
    </lineage>
</organism>
<dbReference type="AlphaFoldDB" id="A0AAX3BDC2"/>
<keyword evidence="1" id="KW-1133">Transmembrane helix</keyword>
<feature type="transmembrane region" description="Helical" evidence="1">
    <location>
        <begin position="67"/>
        <end position="94"/>
    </location>
</feature>
<reference evidence="2" key="1">
    <citation type="submission" date="2021-04" db="EMBL/GenBank/DDBJ databases">
        <authorList>
            <person name="Postec A."/>
        </authorList>
    </citation>
    <scope>NUCLEOTIDE SEQUENCE</scope>
    <source>
        <strain evidence="2">F1F22</strain>
    </source>
</reference>
<dbReference type="InterPro" id="IPR014535">
    <property type="entry name" value="Hpre_diP_synt_I"/>
</dbReference>
<dbReference type="Proteomes" id="UP001056539">
    <property type="component" value="Chromosome"/>
</dbReference>